<dbReference type="PANTHER" id="PTHR33285:SF55">
    <property type="entry name" value="PHYTOSULFOKINES 3"/>
    <property type="match status" value="1"/>
</dbReference>
<keyword evidence="11" id="KW-1185">Reference proteome</keyword>
<dbReference type="EMBL" id="BPVZ01000072">
    <property type="protein sequence ID" value="GKV26515.1"/>
    <property type="molecule type" value="Genomic_DNA"/>
</dbReference>
<dbReference type="GO" id="GO:0030154">
    <property type="term" value="P:cell differentiation"/>
    <property type="evidence" value="ECO:0007669"/>
    <property type="project" value="UniProtKB-UniRule"/>
</dbReference>
<accession>A0AAV5KPG5</accession>
<comment type="caution">
    <text evidence="10">The sequence shown here is derived from an EMBL/GenBank/DDBJ whole genome shotgun (WGS) entry which is preliminary data.</text>
</comment>
<name>A0AAV5KPG5_9ROSI</name>
<evidence type="ECO:0000256" key="6">
    <source>
        <dbReference type="ARBA" id="ARBA00022729"/>
    </source>
</evidence>
<feature type="signal peptide" evidence="9">
    <location>
        <begin position="1"/>
        <end position="23"/>
    </location>
</feature>
<protein>
    <recommendedName>
        <fullName evidence="9">Phytosulfokine</fullName>
    </recommendedName>
    <component>
        <recommendedName>
            <fullName evidence="9">Phytosulfokine-alpha</fullName>
            <shortName evidence="9">PSK-alpha</shortName>
            <shortName evidence="9">Phytosulfokine-a</shortName>
        </recommendedName>
    </component>
    <component>
        <recommendedName>
            <fullName evidence="9">Phytosulfokine-beta</fullName>
            <shortName evidence="9">PSK-beta</shortName>
            <shortName evidence="9">Phytosulfokine-b</shortName>
        </recommendedName>
    </component>
</protein>
<organism evidence="10 11">
    <name type="scientific">Rubroshorea leprosula</name>
    <dbReference type="NCBI Taxonomy" id="152421"/>
    <lineage>
        <taxon>Eukaryota</taxon>
        <taxon>Viridiplantae</taxon>
        <taxon>Streptophyta</taxon>
        <taxon>Embryophyta</taxon>
        <taxon>Tracheophyta</taxon>
        <taxon>Spermatophyta</taxon>
        <taxon>Magnoliopsida</taxon>
        <taxon>eudicotyledons</taxon>
        <taxon>Gunneridae</taxon>
        <taxon>Pentapetalae</taxon>
        <taxon>rosids</taxon>
        <taxon>malvids</taxon>
        <taxon>Malvales</taxon>
        <taxon>Dipterocarpaceae</taxon>
        <taxon>Rubroshorea</taxon>
    </lineage>
</organism>
<dbReference type="InterPro" id="IPR009438">
    <property type="entry name" value="Phytosulfokine"/>
</dbReference>
<dbReference type="AlphaFoldDB" id="A0AAV5KPG5"/>
<keyword evidence="6 9" id="KW-0732">Signal</keyword>
<evidence type="ECO:0000313" key="11">
    <source>
        <dbReference type="Proteomes" id="UP001054252"/>
    </source>
</evidence>
<evidence type="ECO:0000256" key="4">
    <source>
        <dbReference type="ARBA" id="ARBA00022525"/>
    </source>
</evidence>
<keyword evidence="5 9" id="KW-0765">Sulfation</keyword>
<keyword evidence="8 9" id="KW-0339">Growth factor</keyword>
<dbReference type="PANTHER" id="PTHR33285">
    <property type="entry name" value="PHYTOSULFOKINES 3"/>
    <property type="match status" value="1"/>
</dbReference>
<proteinExistence type="inferred from homology"/>
<dbReference type="Proteomes" id="UP001054252">
    <property type="component" value="Unassembled WGS sequence"/>
</dbReference>
<evidence type="ECO:0000256" key="7">
    <source>
        <dbReference type="ARBA" id="ARBA00022782"/>
    </source>
</evidence>
<comment type="PTM">
    <text evidence="9">PSK-alpha is produced by endopeptidase digestion. PSK-beta is produced from PSK-alpha by exopeptidase digestion.</text>
</comment>
<evidence type="ECO:0000313" key="10">
    <source>
        <dbReference type="EMBL" id="GKV26515.1"/>
    </source>
</evidence>
<evidence type="ECO:0000256" key="9">
    <source>
        <dbReference type="RuleBase" id="RU368031"/>
    </source>
</evidence>
<dbReference type="GO" id="GO:0008283">
    <property type="term" value="P:cell population proliferation"/>
    <property type="evidence" value="ECO:0007669"/>
    <property type="project" value="UniProtKB-UniRule"/>
</dbReference>
<keyword evidence="7 9" id="KW-0221">Differentiation</keyword>
<sequence>MPPKVSAFCTISLLLLFLALTLAGRPEPQYSDISSLVKTQHKVKEFQAEESDYEGAGEEECLIRRTLAAHIDYVYTQKSNP</sequence>
<keyword evidence="4 9" id="KW-0964">Secreted</keyword>
<evidence type="ECO:0000256" key="8">
    <source>
        <dbReference type="ARBA" id="ARBA00023030"/>
    </source>
</evidence>
<evidence type="ECO:0000256" key="3">
    <source>
        <dbReference type="ARBA" id="ARBA00022473"/>
    </source>
</evidence>
<comment type="PTM">
    <text evidence="9">Sulfation is important for activity and for the binding to a putative membrane receptor.</text>
</comment>
<reference evidence="10 11" key="1">
    <citation type="journal article" date="2021" name="Commun. Biol.">
        <title>The genome of Shorea leprosula (Dipterocarpaceae) highlights the ecological relevance of drought in aseasonal tropical rainforests.</title>
        <authorList>
            <person name="Ng K.K.S."/>
            <person name="Kobayashi M.J."/>
            <person name="Fawcett J.A."/>
            <person name="Hatakeyama M."/>
            <person name="Paape T."/>
            <person name="Ng C.H."/>
            <person name="Ang C.C."/>
            <person name="Tnah L.H."/>
            <person name="Lee C.T."/>
            <person name="Nishiyama T."/>
            <person name="Sese J."/>
            <person name="O'Brien M.J."/>
            <person name="Copetti D."/>
            <person name="Mohd Noor M.I."/>
            <person name="Ong R.C."/>
            <person name="Putra M."/>
            <person name="Sireger I.Z."/>
            <person name="Indrioko S."/>
            <person name="Kosugi Y."/>
            <person name="Izuno A."/>
            <person name="Isagi Y."/>
            <person name="Lee S.L."/>
            <person name="Shimizu K.K."/>
        </authorList>
    </citation>
    <scope>NUCLEOTIDE SEQUENCE [LARGE SCALE GENOMIC DNA]</scope>
    <source>
        <strain evidence="10">214</strain>
    </source>
</reference>
<dbReference type="Pfam" id="PF06404">
    <property type="entry name" value="PSK"/>
    <property type="match status" value="1"/>
</dbReference>
<feature type="chain" id="PRO_5043102745" description="Phytosulfokine" evidence="9">
    <location>
        <begin position="24"/>
        <end position="81"/>
    </location>
</feature>
<comment type="function">
    <text evidence="9">Promotes plant cell differentiation, organogenesis and somatic embryogenesis as well as cell proliferation.</text>
</comment>
<evidence type="ECO:0000256" key="1">
    <source>
        <dbReference type="ARBA" id="ARBA00004613"/>
    </source>
</evidence>
<evidence type="ECO:0000256" key="2">
    <source>
        <dbReference type="ARBA" id="ARBA00010781"/>
    </source>
</evidence>
<keyword evidence="3 9" id="KW-0217">Developmental protein</keyword>
<comment type="similarity">
    <text evidence="2 9">Belongs to the phytosulfokine family.</text>
</comment>
<evidence type="ECO:0000256" key="5">
    <source>
        <dbReference type="ARBA" id="ARBA00022641"/>
    </source>
</evidence>
<dbReference type="GO" id="GO:0008083">
    <property type="term" value="F:growth factor activity"/>
    <property type="evidence" value="ECO:0007669"/>
    <property type="project" value="UniProtKB-UniRule"/>
</dbReference>
<comment type="subcellular location">
    <subcellularLocation>
        <location evidence="1 9">Secreted</location>
    </subcellularLocation>
</comment>
<dbReference type="GO" id="GO:0005576">
    <property type="term" value="C:extracellular region"/>
    <property type="evidence" value="ECO:0007669"/>
    <property type="project" value="UniProtKB-SubCell"/>
</dbReference>
<gene>
    <name evidence="10" type="ORF">SLEP1_g35803</name>
</gene>